<reference evidence="3" key="1">
    <citation type="submission" date="2011-11" db="EMBL/GenBank/DDBJ databases">
        <title>The Genome Sequence of Fusarium oxysporum Cotton.</title>
        <authorList>
            <consortium name="The Broad Institute Genome Sequencing Platform"/>
            <person name="Ma L.-J."/>
            <person name="Gale L.R."/>
            <person name="Schwartz D.C."/>
            <person name="Zhou S."/>
            <person name="Corby-Kistler H."/>
            <person name="Young S.K."/>
            <person name="Zeng Q."/>
            <person name="Gargeya S."/>
            <person name="Fitzgerald M."/>
            <person name="Haas B."/>
            <person name="Abouelleil A."/>
            <person name="Alvarado L."/>
            <person name="Arachchi H.M."/>
            <person name="Berlin A."/>
            <person name="Brown A."/>
            <person name="Chapman S.B."/>
            <person name="Chen Z."/>
            <person name="Dunbar C."/>
            <person name="Freedman E."/>
            <person name="Gearin G."/>
            <person name="Goldberg J."/>
            <person name="Griggs A."/>
            <person name="Gujja S."/>
            <person name="Heiman D."/>
            <person name="Howarth C."/>
            <person name="Larson L."/>
            <person name="Lui A."/>
            <person name="MacDonald P.J.P."/>
            <person name="Montmayeur A."/>
            <person name="Murphy C."/>
            <person name="Neiman D."/>
            <person name="Pearson M."/>
            <person name="Priest M."/>
            <person name="Roberts A."/>
            <person name="Saif S."/>
            <person name="Shea T."/>
            <person name="Shenoy N."/>
            <person name="Sisk P."/>
            <person name="Stolte C."/>
            <person name="Sykes S."/>
            <person name="Wortman J."/>
            <person name="Nusbaum C."/>
            <person name="Birren B."/>
        </authorList>
    </citation>
    <scope>NUCLEOTIDE SEQUENCE [LARGE SCALE GENOMIC DNA]</scope>
    <source>
        <strain evidence="3">25433</strain>
    </source>
</reference>
<keyword evidence="2" id="KW-1133">Transmembrane helix</keyword>
<organism evidence="3">
    <name type="scientific">Fusarium oxysporum f. sp. vasinfectum 25433</name>
    <dbReference type="NCBI Taxonomy" id="1089449"/>
    <lineage>
        <taxon>Eukaryota</taxon>
        <taxon>Fungi</taxon>
        <taxon>Dikarya</taxon>
        <taxon>Ascomycota</taxon>
        <taxon>Pezizomycotina</taxon>
        <taxon>Sordariomycetes</taxon>
        <taxon>Hypocreomycetidae</taxon>
        <taxon>Hypocreales</taxon>
        <taxon>Nectriaceae</taxon>
        <taxon>Fusarium</taxon>
        <taxon>Fusarium oxysporum species complex</taxon>
    </lineage>
</organism>
<feature type="compositionally biased region" description="Low complexity" evidence="1">
    <location>
        <begin position="74"/>
        <end position="104"/>
    </location>
</feature>
<keyword evidence="2" id="KW-0812">Transmembrane</keyword>
<sequence length="174" mass="18558">MHRRLGMFRLYRGQRRPVQWGNPKCWDQFSDSGIPYCQTWRFSDIPSSLVWCTDVQPTAEVIMFDQPILTASDTISTDRSSSSTGPATTSTSTSTEEAPSPTETSEGKSGGMSSENTIALGVGITAAVTGIVSAVLDVWLAKRRRRIRALPAAPAVPLVPAAPAVISSGDSLSG</sequence>
<evidence type="ECO:0000256" key="1">
    <source>
        <dbReference type="SAM" id="MobiDB-lite"/>
    </source>
</evidence>
<gene>
    <name evidence="3" type="ORF">FOTG_16159</name>
</gene>
<proteinExistence type="predicted"/>
<dbReference type="EMBL" id="KK035229">
    <property type="protein sequence ID" value="EXM15486.1"/>
    <property type="molecule type" value="Genomic_DNA"/>
</dbReference>
<dbReference type="Proteomes" id="UP000030701">
    <property type="component" value="Unassembled WGS sequence"/>
</dbReference>
<dbReference type="AlphaFoldDB" id="X0L3E0"/>
<keyword evidence="2" id="KW-0472">Membrane</keyword>
<reference evidence="3" key="2">
    <citation type="submission" date="2014-03" db="EMBL/GenBank/DDBJ databases">
        <title>The Genome Annotation of Fusarium oxysporum Cotton.</title>
        <authorList>
            <consortium name="The Broad Institute Genomics Platform"/>
            <person name="Ma L.-J."/>
            <person name="Corby-Kistler H."/>
            <person name="Broz K."/>
            <person name="Gale L.R."/>
            <person name="Jonkers W."/>
            <person name="O'Donnell K."/>
            <person name="Ploetz R."/>
            <person name="Steinberg C."/>
            <person name="Schwartz D.C."/>
            <person name="VanEtten H."/>
            <person name="Zhou S."/>
            <person name="Young S.K."/>
            <person name="Zeng Q."/>
            <person name="Gargeya S."/>
            <person name="Fitzgerald M."/>
            <person name="Abouelleil A."/>
            <person name="Alvarado L."/>
            <person name="Chapman S.B."/>
            <person name="Gainer-Dewar J."/>
            <person name="Goldberg J."/>
            <person name="Griggs A."/>
            <person name="Gujja S."/>
            <person name="Hansen M."/>
            <person name="Howarth C."/>
            <person name="Imamovic A."/>
            <person name="Ireland A."/>
            <person name="Larimer J."/>
            <person name="McCowan C."/>
            <person name="Murphy C."/>
            <person name="Pearson M."/>
            <person name="Poon T.W."/>
            <person name="Priest M."/>
            <person name="Roberts A."/>
            <person name="Saif S."/>
            <person name="Shea T."/>
            <person name="Sykes S."/>
            <person name="Wortman J."/>
            <person name="Nusbaum C."/>
            <person name="Birren B."/>
        </authorList>
    </citation>
    <scope>NUCLEOTIDE SEQUENCE</scope>
    <source>
        <strain evidence="3">25433</strain>
    </source>
</reference>
<dbReference type="OrthoDB" id="5103964at2759"/>
<accession>X0L3E0</accession>
<feature type="transmembrane region" description="Helical" evidence="2">
    <location>
        <begin position="118"/>
        <end position="140"/>
    </location>
</feature>
<evidence type="ECO:0000256" key="2">
    <source>
        <dbReference type="SAM" id="Phobius"/>
    </source>
</evidence>
<protein>
    <submittedName>
        <fullName evidence="3">Uncharacterized protein</fullName>
    </submittedName>
</protein>
<evidence type="ECO:0000313" key="3">
    <source>
        <dbReference type="EMBL" id="EXM15486.1"/>
    </source>
</evidence>
<dbReference type="HOGENOM" id="CLU_1578594_0_0_1"/>
<name>X0L3E0_FUSOX</name>
<feature type="region of interest" description="Disordered" evidence="1">
    <location>
        <begin position="74"/>
        <end position="114"/>
    </location>
</feature>